<dbReference type="EC" id="2.4.1.11" evidence="9"/>
<dbReference type="Gene3D" id="3.40.50.2000">
    <property type="entry name" value="Glycogen Phosphorylase B"/>
    <property type="match status" value="1"/>
</dbReference>
<gene>
    <name evidence="10" type="ORF">N311_12047</name>
</gene>
<evidence type="ECO:0000313" key="11">
    <source>
        <dbReference type="Proteomes" id="UP000054244"/>
    </source>
</evidence>
<evidence type="ECO:0000256" key="7">
    <source>
        <dbReference type="ARBA" id="ARBA00043883"/>
    </source>
</evidence>
<dbReference type="InterPro" id="IPR008631">
    <property type="entry name" value="Glycogen_synth"/>
</dbReference>
<evidence type="ECO:0000256" key="3">
    <source>
        <dbReference type="ARBA" id="ARBA00022533"/>
    </source>
</evidence>
<dbReference type="Proteomes" id="UP000054244">
    <property type="component" value="Unassembled WGS sequence"/>
</dbReference>
<keyword evidence="6 9" id="KW-0320">Glycogen biosynthesis</keyword>
<comment type="catalytic activity">
    <reaction evidence="8">
        <text>[(1-&gt;4)-alpha-D-glucosyl](n) + UDP-alpha-D-glucose = [(1-&gt;4)-alpha-D-glucosyl](n+1) + UDP + H(+)</text>
        <dbReference type="Rhea" id="RHEA:18549"/>
        <dbReference type="Rhea" id="RHEA-COMP:9584"/>
        <dbReference type="Rhea" id="RHEA-COMP:9587"/>
        <dbReference type="ChEBI" id="CHEBI:15378"/>
        <dbReference type="ChEBI" id="CHEBI:15444"/>
        <dbReference type="ChEBI" id="CHEBI:58223"/>
        <dbReference type="ChEBI" id="CHEBI:58885"/>
        <dbReference type="EC" id="2.4.1.11"/>
    </reaction>
    <physiologicalReaction direction="left-to-right" evidence="8">
        <dbReference type="Rhea" id="RHEA:18550"/>
    </physiologicalReaction>
</comment>
<dbReference type="Pfam" id="PF05693">
    <property type="entry name" value="Glycogen_syn"/>
    <property type="match status" value="1"/>
</dbReference>
<reference evidence="10 11" key="1">
    <citation type="submission" date="2014-04" db="EMBL/GenBank/DDBJ databases">
        <title>Genome evolution of avian class.</title>
        <authorList>
            <person name="Zhang G."/>
            <person name="Li C."/>
        </authorList>
    </citation>
    <scope>NUCLEOTIDE SEQUENCE [LARGE SCALE GENOMIC DNA]</scope>
    <source>
        <strain evidence="10">BGI_N311</strain>
    </source>
</reference>
<dbReference type="GO" id="GO:0004373">
    <property type="term" value="F:alpha-1,4-glucan glucosyltransferase (UDP-glucose donor) activity"/>
    <property type="evidence" value="ECO:0007669"/>
    <property type="project" value="UniProtKB-EC"/>
</dbReference>
<accession>A0A091NM18</accession>
<feature type="non-terminal residue" evidence="10">
    <location>
        <position position="1"/>
    </location>
</feature>
<dbReference type="PANTHER" id="PTHR10176">
    <property type="entry name" value="GLYCOGEN SYNTHASE"/>
    <property type="match status" value="1"/>
</dbReference>
<evidence type="ECO:0000313" key="10">
    <source>
        <dbReference type="EMBL" id="KFP90808.1"/>
    </source>
</evidence>
<evidence type="ECO:0000256" key="5">
    <source>
        <dbReference type="ARBA" id="ARBA00022679"/>
    </source>
</evidence>
<evidence type="ECO:0000256" key="9">
    <source>
        <dbReference type="RuleBase" id="RU363104"/>
    </source>
</evidence>
<keyword evidence="3" id="KW-0021">Allosteric enzyme</keyword>
<dbReference type="GO" id="GO:0005737">
    <property type="term" value="C:cytoplasm"/>
    <property type="evidence" value="ECO:0007669"/>
    <property type="project" value="TreeGrafter"/>
</dbReference>
<dbReference type="EMBL" id="KL388633">
    <property type="protein sequence ID" value="KFP90808.1"/>
    <property type="molecule type" value="Genomic_DNA"/>
</dbReference>
<feature type="non-terminal residue" evidence="10">
    <location>
        <position position="206"/>
    </location>
</feature>
<name>A0A091NM18_APAVI</name>
<comment type="function">
    <text evidence="7">Glycogen synthase participates in the glycogen biosynthetic process along with glycogenin and glycogen branching enzyme. Extends the primer composed of a few glucose units formed by glycogenin by adding new glucose units to it. In this context, glycogen synthase transfers the glycosyl residue from UDP-Glc to the non-reducing end of alpha-1,4-glucan.</text>
</comment>
<comment type="similarity">
    <text evidence="2 9">Belongs to the glycosyltransferase 3 family.</text>
</comment>
<evidence type="ECO:0000256" key="4">
    <source>
        <dbReference type="ARBA" id="ARBA00022676"/>
    </source>
</evidence>
<keyword evidence="4 9" id="KW-0328">Glycosyltransferase</keyword>
<keyword evidence="11" id="KW-1185">Reference proteome</keyword>
<dbReference type="GO" id="GO:0005978">
    <property type="term" value="P:glycogen biosynthetic process"/>
    <property type="evidence" value="ECO:0007669"/>
    <property type="project" value="UniProtKB-UniPathway"/>
</dbReference>
<keyword evidence="5 9" id="KW-0808">Transferase</keyword>
<evidence type="ECO:0000256" key="8">
    <source>
        <dbReference type="ARBA" id="ARBA00047345"/>
    </source>
</evidence>
<evidence type="ECO:0000256" key="1">
    <source>
        <dbReference type="ARBA" id="ARBA00004964"/>
    </source>
</evidence>
<dbReference type="AlphaFoldDB" id="A0A091NM18"/>
<organism evidence="10 11">
    <name type="scientific">Apaloderma vittatum</name>
    <name type="common">Bar-tailed trogon</name>
    <dbReference type="NCBI Taxonomy" id="57397"/>
    <lineage>
        <taxon>Eukaryota</taxon>
        <taxon>Metazoa</taxon>
        <taxon>Chordata</taxon>
        <taxon>Craniata</taxon>
        <taxon>Vertebrata</taxon>
        <taxon>Euteleostomi</taxon>
        <taxon>Archelosauria</taxon>
        <taxon>Archosauria</taxon>
        <taxon>Dinosauria</taxon>
        <taxon>Saurischia</taxon>
        <taxon>Theropoda</taxon>
        <taxon>Coelurosauria</taxon>
        <taxon>Aves</taxon>
        <taxon>Neognathae</taxon>
        <taxon>Neoaves</taxon>
        <taxon>Telluraves</taxon>
        <taxon>Coraciimorphae</taxon>
        <taxon>Trogoniformes</taxon>
        <taxon>Trogonidae</taxon>
        <taxon>Apaloderma</taxon>
    </lineage>
</organism>
<protein>
    <recommendedName>
        <fullName evidence="9">Glycogen [starch] synthase</fullName>
        <ecNumber evidence="9">2.4.1.11</ecNumber>
    </recommendedName>
</protein>
<dbReference type="UniPathway" id="UPA00164"/>
<evidence type="ECO:0000256" key="6">
    <source>
        <dbReference type="ARBA" id="ARBA00023056"/>
    </source>
</evidence>
<comment type="function">
    <text evidence="9">Transfers the glycosyl residue from UDP-Glc to the non-reducing end of alpha-1,4-glucan.</text>
</comment>
<sequence>DTAQSVKEKFGKKLYNALLKGEIPDLNKILDRDDITIMKRAIFSTQRHCLPPVTTHNMIDDSNDPILNTIRRIGLFNNRTDRVKVILHPEFLSSTSPLLPLDYEEFVRGCHLGVFPSYYEPWGYTPVSILKIIGGKNYFQFHSSSPFLCPSGIYIVDRRFRSPDESCNQLTQFLYGFCQQSRRQRIIQRNRTERLSDLLDWRYLGR</sequence>
<proteinExistence type="inferred from homology"/>
<comment type="pathway">
    <text evidence="1 9">Glycan biosynthesis; glycogen biosynthesis.</text>
</comment>
<evidence type="ECO:0000256" key="2">
    <source>
        <dbReference type="ARBA" id="ARBA00010686"/>
    </source>
</evidence>
<dbReference type="PANTHER" id="PTHR10176:SF1">
    <property type="entry name" value="GLYCOGEN [STARCH] SYNTHASE, LIVER"/>
    <property type="match status" value="1"/>
</dbReference>